<accession>A0AAN6G3C0</accession>
<sequence>MPPAPESWALERTCSQWDPHLATVPRLQAAWRCNDNDTTRGEEGEEAAMRYLRAQPIPTDRRVTPTDARYPLRRLCSWDTVDDDAAVTMPKADLASPRPNDAGRHQGDVHTTSPESETIQSPKPCAQAPHSLRRFQSATANGSRPTEHDRLPKAYHSHGSYYLRGSGLTSTASSLDLEKSDSAQETTPQRREHDPGKAVYHPRVYQNMSDNIHASFSDDGTGEENNSSSRRLQEDKAINILLFLSGPCVALSSANAVWTFLALAISLLSQPIRLCARQRPTFGQQLSGLLGPALNLQLRCIYTPLPPHANEEISYHAWILVAVHILSPLLSLGVMFLAWVLAIYWLSSVVVGDPAGMDRRDDGRETVLWLRGWWERLLQRSVKNE</sequence>
<dbReference type="EMBL" id="JASUXU010000002">
    <property type="protein sequence ID" value="KAK0327837.1"/>
    <property type="molecule type" value="Genomic_DNA"/>
</dbReference>
<keyword evidence="2" id="KW-0472">Membrane</keyword>
<evidence type="ECO:0000313" key="3">
    <source>
        <dbReference type="EMBL" id="KAK0327837.1"/>
    </source>
</evidence>
<evidence type="ECO:0000256" key="2">
    <source>
        <dbReference type="SAM" id="Phobius"/>
    </source>
</evidence>
<feature type="region of interest" description="Disordered" evidence="1">
    <location>
        <begin position="174"/>
        <end position="198"/>
    </location>
</feature>
<gene>
    <name evidence="3" type="ORF">LTR82_001354</name>
</gene>
<organism evidence="3 4">
    <name type="scientific">Friedmanniomyces endolithicus</name>
    <dbReference type="NCBI Taxonomy" id="329885"/>
    <lineage>
        <taxon>Eukaryota</taxon>
        <taxon>Fungi</taxon>
        <taxon>Dikarya</taxon>
        <taxon>Ascomycota</taxon>
        <taxon>Pezizomycotina</taxon>
        <taxon>Dothideomycetes</taxon>
        <taxon>Dothideomycetidae</taxon>
        <taxon>Mycosphaerellales</taxon>
        <taxon>Teratosphaeriaceae</taxon>
        <taxon>Friedmanniomyces</taxon>
    </lineage>
</organism>
<protein>
    <submittedName>
        <fullName evidence="3">Uncharacterized protein</fullName>
    </submittedName>
</protein>
<feature type="region of interest" description="Disordered" evidence="1">
    <location>
        <begin position="90"/>
        <end position="132"/>
    </location>
</feature>
<proteinExistence type="predicted"/>
<comment type="caution">
    <text evidence="3">The sequence shown here is derived from an EMBL/GenBank/DDBJ whole genome shotgun (WGS) entry which is preliminary data.</text>
</comment>
<dbReference type="AlphaFoldDB" id="A0AAN6G3C0"/>
<evidence type="ECO:0000256" key="1">
    <source>
        <dbReference type="SAM" id="MobiDB-lite"/>
    </source>
</evidence>
<evidence type="ECO:0000313" key="4">
    <source>
        <dbReference type="Proteomes" id="UP001168146"/>
    </source>
</evidence>
<feature type="transmembrane region" description="Helical" evidence="2">
    <location>
        <begin position="317"/>
        <end position="346"/>
    </location>
</feature>
<name>A0AAN6G3C0_9PEZI</name>
<feature type="compositionally biased region" description="Polar residues" evidence="1">
    <location>
        <begin position="109"/>
        <end position="121"/>
    </location>
</feature>
<keyword evidence="2" id="KW-0812">Transmembrane</keyword>
<keyword evidence="2" id="KW-1133">Transmembrane helix</keyword>
<reference evidence="3" key="1">
    <citation type="submission" date="2021-12" db="EMBL/GenBank/DDBJ databases">
        <title>Black yeast isolated from Biological Soil Crust.</title>
        <authorList>
            <person name="Kurbessoian T."/>
        </authorList>
    </citation>
    <scope>NUCLEOTIDE SEQUENCE</scope>
    <source>
        <strain evidence="3">CCFEE 5208</strain>
    </source>
</reference>
<dbReference type="Proteomes" id="UP001168146">
    <property type="component" value="Unassembled WGS sequence"/>
</dbReference>
<feature type="compositionally biased region" description="Basic and acidic residues" evidence="1">
    <location>
        <begin position="176"/>
        <end position="196"/>
    </location>
</feature>